<comment type="caution">
    <text evidence="1">The sequence shown here is derived from an EMBL/GenBank/DDBJ whole genome shotgun (WGS) entry which is preliminary data.</text>
</comment>
<sequence length="168" mass="16114">MTPPGQVITAALPAPPTVALSVPAPSARAGALPRTPVTVIDGTRVPVVPAFVYAAFAGVAGPAAPSTPSARAAAAVSEAGLLTAVTRSSQSVVPGFGDTASPTARVVVGSGGAVVLNASFDADNRGVAADATFTGTGELSAESAMYCDALPSFYALGTATAAVSGNSG</sequence>
<evidence type="ECO:0000313" key="1">
    <source>
        <dbReference type="EMBL" id="MFI2475956.1"/>
    </source>
</evidence>
<proteinExistence type="predicted"/>
<protein>
    <submittedName>
        <fullName evidence="1">Uncharacterized protein</fullName>
    </submittedName>
</protein>
<dbReference type="RefSeq" id="WP_397093279.1">
    <property type="nucleotide sequence ID" value="NZ_JBIRYO010000014.1"/>
</dbReference>
<evidence type="ECO:0000313" key="2">
    <source>
        <dbReference type="Proteomes" id="UP001611415"/>
    </source>
</evidence>
<dbReference type="EMBL" id="JBIRYO010000014">
    <property type="protein sequence ID" value="MFI2475956.1"/>
    <property type="molecule type" value="Genomic_DNA"/>
</dbReference>
<accession>A0ABW7X4B5</accession>
<name>A0ABW7X4B5_9NOCA</name>
<organism evidence="1 2">
    <name type="scientific">Nocardia xishanensis</name>
    <dbReference type="NCBI Taxonomy" id="238964"/>
    <lineage>
        <taxon>Bacteria</taxon>
        <taxon>Bacillati</taxon>
        <taxon>Actinomycetota</taxon>
        <taxon>Actinomycetes</taxon>
        <taxon>Mycobacteriales</taxon>
        <taxon>Nocardiaceae</taxon>
        <taxon>Nocardia</taxon>
    </lineage>
</organism>
<reference evidence="1 2" key="1">
    <citation type="submission" date="2024-10" db="EMBL/GenBank/DDBJ databases">
        <title>The Natural Products Discovery Center: Release of the First 8490 Sequenced Strains for Exploring Actinobacteria Biosynthetic Diversity.</title>
        <authorList>
            <person name="Kalkreuter E."/>
            <person name="Kautsar S.A."/>
            <person name="Yang D."/>
            <person name="Bader C.D."/>
            <person name="Teijaro C.N."/>
            <person name="Fluegel L."/>
            <person name="Davis C.M."/>
            <person name="Simpson J.R."/>
            <person name="Lauterbach L."/>
            <person name="Steele A.D."/>
            <person name="Gui C."/>
            <person name="Meng S."/>
            <person name="Li G."/>
            <person name="Viehrig K."/>
            <person name="Ye F."/>
            <person name="Su P."/>
            <person name="Kiefer A.F."/>
            <person name="Nichols A."/>
            <person name="Cepeda A.J."/>
            <person name="Yan W."/>
            <person name="Fan B."/>
            <person name="Jiang Y."/>
            <person name="Adhikari A."/>
            <person name="Zheng C.-J."/>
            <person name="Schuster L."/>
            <person name="Cowan T.M."/>
            <person name="Smanski M.J."/>
            <person name="Chevrette M.G."/>
            <person name="De Carvalho L.P.S."/>
            <person name="Shen B."/>
        </authorList>
    </citation>
    <scope>NUCLEOTIDE SEQUENCE [LARGE SCALE GENOMIC DNA]</scope>
    <source>
        <strain evidence="1 2">NPDC019275</strain>
    </source>
</reference>
<dbReference type="Proteomes" id="UP001611415">
    <property type="component" value="Unassembled WGS sequence"/>
</dbReference>
<keyword evidence="2" id="KW-1185">Reference proteome</keyword>
<gene>
    <name evidence="1" type="ORF">ACH49W_21490</name>
</gene>